<dbReference type="EMBL" id="JAHMHQ010000003">
    <property type="protein sequence ID" value="KAK1641186.1"/>
    <property type="molecule type" value="Genomic_DNA"/>
</dbReference>
<dbReference type="PANTHER" id="PTHR47396:SF1">
    <property type="entry name" value="ATP-DEPENDENT HELICASE IRC3-RELATED"/>
    <property type="match status" value="1"/>
</dbReference>
<organism evidence="5 6">
    <name type="scientific">Colletotrichum phormii</name>
    <dbReference type="NCBI Taxonomy" id="359342"/>
    <lineage>
        <taxon>Eukaryota</taxon>
        <taxon>Fungi</taxon>
        <taxon>Dikarya</taxon>
        <taxon>Ascomycota</taxon>
        <taxon>Pezizomycotina</taxon>
        <taxon>Sordariomycetes</taxon>
        <taxon>Hypocreomycetidae</taxon>
        <taxon>Glomerellales</taxon>
        <taxon>Glomerellaceae</taxon>
        <taxon>Colletotrichum</taxon>
        <taxon>Colletotrichum acutatum species complex</taxon>
    </lineage>
</organism>
<comment type="caution">
    <text evidence="5">The sequence shown here is derived from an EMBL/GenBank/DDBJ whole genome shotgun (WGS) entry which is preliminary data.</text>
</comment>
<dbReference type="PROSITE" id="PS51192">
    <property type="entry name" value="HELICASE_ATP_BIND_1"/>
    <property type="match status" value="1"/>
</dbReference>
<name>A0AAJ0ELL6_9PEZI</name>
<evidence type="ECO:0000256" key="1">
    <source>
        <dbReference type="ARBA" id="ARBA00022806"/>
    </source>
</evidence>
<feature type="domain" description="Helicase C-terminal" evidence="4">
    <location>
        <begin position="244"/>
        <end position="410"/>
    </location>
</feature>
<evidence type="ECO:0000259" key="4">
    <source>
        <dbReference type="PROSITE" id="PS51194"/>
    </source>
</evidence>
<dbReference type="GO" id="GO:0005759">
    <property type="term" value="C:mitochondrial matrix"/>
    <property type="evidence" value="ECO:0007669"/>
    <property type="project" value="TreeGrafter"/>
</dbReference>
<keyword evidence="6" id="KW-1185">Reference proteome</keyword>
<dbReference type="InterPro" id="IPR006935">
    <property type="entry name" value="Helicase/UvrB_N"/>
</dbReference>
<proteinExistence type="predicted"/>
<keyword evidence="1" id="KW-0347">Helicase</keyword>
<dbReference type="Proteomes" id="UP001243989">
    <property type="component" value="Unassembled WGS sequence"/>
</dbReference>
<dbReference type="SMART" id="SM00487">
    <property type="entry name" value="DEXDc"/>
    <property type="match status" value="1"/>
</dbReference>
<dbReference type="GO" id="GO:0036121">
    <property type="term" value="F:double-stranded DNA helicase activity"/>
    <property type="evidence" value="ECO:0007669"/>
    <property type="project" value="TreeGrafter"/>
</dbReference>
<dbReference type="RefSeq" id="XP_060449793.1">
    <property type="nucleotide sequence ID" value="XM_060583644.1"/>
</dbReference>
<evidence type="ECO:0000313" key="5">
    <source>
        <dbReference type="EMBL" id="KAK1641186.1"/>
    </source>
</evidence>
<gene>
    <name evidence="5" type="ORF">BDP81DRAFT_310521</name>
</gene>
<dbReference type="CDD" id="cd18799">
    <property type="entry name" value="SF2_C_EcoAI-like"/>
    <property type="match status" value="1"/>
</dbReference>
<dbReference type="Pfam" id="PF04851">
    <property type="entry name" value="ResIII"/>
    <property type="match status" value="1"/>
</dbReference>
<dbReference type="SUPFAM" id="SSF52540">
    <property type="entry name" value="P-loop containing nucleoside triphosphate hydrolases"/>
    <property type="match status" value="1"/>
</dbReference>
<dbReference type="GO" id="GO:0000403">
    <property type="term" value="F:Y-form DNA binding"/>
    <property type="evidence" value="ECO:0007669"/>
    <property type="project" value="TreeGrafter"/>
</dbReference>
<dbReference type="PANTHER" id="PTHR47396">
    <property type="entry name" value="TYPE I RESTRICTION ENZYME ECOKI R PROTEIN"/>
    <property type="match status" value="1"/>
</dbReference>
<dbReference type="InterPro" id="IPR050742">
    <property type="entry name" value="Helicase_Restrict-Modif_Enz"/>
</dbReference>
<keyword evidence="1" id="KW-0547">Nucleotide-binding</keyword>
<dbReference type="InterPro" id="IPR001650">
    <property type="entry name" value="Helicase_C-like"/>
</dbReference>
<keyword evidence="1" id="KW-0067">ATP-binding</keyword>
<dbReference type="PROSITE" id="PS51194">
    <property type="entry name" value="HELICASE_CTER"/>
    <property type="match status" value="1"/>
</dbReference>
<protein>
    <submittedName>
        <fullName evidence="5">P-loop containing nucleoside triphosphate hydrolase protein</fullName>
    </submittedName>
</protein>
<dbReference type="Gene3D" id="3.40.50.300">
    <property type="entry name" value="P-loop containing nucleotide triphosphate hydrolases"/>
    <property type="match status" value="2"/>
</dbReference>
<dbReference type="SMART" id="SM00490">
    <property type="entry name" value="HELICc"/>
    <property type="match status" value="1"/>
</dbReference>
<accession>A0AAJ0ELL6</accession>
<reference evidence="5" key="1">
    <citation type="submission" date="2021-06" db="EMBL/GenBank/DDBJ databases">
        <title>Comparative genomics, transcriptomics and evolutionary studies reveal genomic signatures of adaptation to plant cell wall in hemibiotrophic fungi.</title>
        <authorList>
            <consortium name="DOE Joint Genome Institute"/>
            <person name="Baroncelli R."/>
            <person name="Diaz J.F."/>
            <person name="Benocci T."/>
            <person name="Peng M."/>
            <person name="Battaglia E."/>
            <person name="Haridas S."/>
            <person name="Andreopoulos W."/>
            <person name="Labutti K."/>
            <person name="Pangilinan J."/>
            <person name="Floch G.L."/>
            <person name="Makela M.R."/>
            <person name="Henrissat B."/>
            <person name="Grigoriev I.V."/>
            <person name="Crouch J.A."/>
            <person name="De Vries R.P."/>
            <person name="Sukno S.A."/>
            <person name="Thon M.R."/>
        </authorList>
    </citation>
    <scope>NUCLEOTIDE SEQUENCE</scope>
    <source>
        <strain evidence="5">CBS 102054</strain>
    </source>
</reference>
<dbReference type="GeneID" id="85468506"/>
<dbReference type="GO" id="GO:0016787">
    <property type="term" value="F:hydrolase activity"/>
    <property type="evidence" value="ECO:0007669"/>
    <property type="project" value="UniProtKB-KW"/>
</dbReference>
<dbReference type="GO" id="GO:0061749">
    <property type="term" value="F:forked DNA-dependent helicase activity"/>
    <property type="evidence" value="ECO:0007669"/>
    <property type="project" value="TreeGrafter"/>
</dbReference>
<feature type="region of interest" description="Disordered" evidence="2">
    <location>
        <begin position="621"/>
        <end position="657"/>
    </location>
</feature>
<dbReference type="InterPro" id="IPR014001">
    <property type="entry name" value="Helicase_ATP-bd"/>
</dbReference>
<keyword evidence="5" id="KW-0378">Hydrolase</keyword>
<evidence type="ECO:0000259" key="3">
    <source>
        <dbReference type="PROSITE" id="PS51192"/>
    </source>
</evidence>
<evidence type="ECO:0000256" key="2">
    <source>
        <dbReference type="SAM" id="MobiDB-lite"/>
    </source>
</evidence>
<dbReference type="GO" id="GO:0005524">
    <property type="term" value="F:ATP binding"/>
    <property type="evidence" value="ECO:0007669"/>
    <property type="project" value="InterPro"/>
</dbReference>
<dbReference type="AlphaFoldDB" id="A0AAJ0ELL6"/>
<dbReference type="GO" id="GO:0070125">
    <property type="term" value="P:mitochondrial translational elongation"/>
    <property type="evidence" value="ECO:0007669"/>
    <property type="project" value="TreeGrafter"/>
</dbReference>
<dbReference type="Pfam" id="PF00271">
    <property type="entry name" value="Helicase_C"/>
    <property type="match status" value="1"/>
</dbReference>
<dbReference type="GO" id="GO:0032042">
    <property type="term" value="P:mitochondrial DNA metabolic process"/>
    <property type="evidence" value="ECO:0007669"/>
    <property type="project" value="TreeGrafter"/>
</dbReference>
<dbReference type="CDD" id="cd18032">
    <property type="entry name" value="DEXHc_RE_I_III_res"/>
    <property type="match status" value="1"/>
</dbReference>
<evidence type="ECO:0000313" key="6">
    <source>
        <dbReference type="Proteomes" id="UP001243989"/>
    </source>
</evidence>
<feature type="compositionally biased region" description="Basic and acidic residues" evidence="2">
    <location>
        <begin position="633"/>
        <end position="649"/>
    </location>
</feature>
<sequence>MIPFVSRKLLAPSFTVNELRLPILIKTPVKRNLPYAGVRFASSQIQLRDYQEECIRSVLQSLKDGHKRLGISLATGSGKTVIFTQLIQRVQPRETIATQTLILAHRRELVEQAARHCTNAYPDSTVEIEMGSMHASGTADITIASLQSITSGDRLNKFDPQRFKLVLVDEAHHIVAPGYMRVLRHFGLDSKKVDSPSLVGVSATFSRFDGLKLGAAIDQIVYHKDYVDMIGDKWLSDVMFTTVESTADLSRVRNGMNGDFQQGELSRAVNTDEINEITVRSWLAKASDRKSTLVFCVDLAHVAGLTQTFRKHGYDARFEFRNGKFPVLVNCGVFTEGTDIPNIDCVILARPTRSRNLLVQMIGRGMRLHKGKSDCHIIDMVSSLQTGIVTTPTLFGLDLSEIVSEATTADMEEIKGRKEAEKLRQDHAYSDASAPEATAPTKSVTFTDYDSVFDLIQDTSGEQHIRAISQYAWVQVGQDKYVLCAPNGSYIRLFKVDAKTNSDNNDDDDGKEKVLWQAVEVRTLPPSVGKSPFAAARELLQAATFADAVHGSDNYVSNSELYPHTFVQRWQRWRKGPPTPGQLDFLNKLRPKEEPLTAANVNKGKAMDMITKIRHGAKGRFASLKTERRRVQRSQDKKAQIEARARQEKVSVGPVSS</sequence>
<feature type="domain" description="Helicase ATP-binding" evidence="3">
    <location>
        <begin position="60"/>
        <end position="223"/>
    </location>
</feature>
<dbReference type="InterPro" id="IPR027417">
    <property type="entry name" value="P-loop_NTPase"/>
</dbReference>